<name>A0A0D6ET99_SPOSA</name>
<sequence length="155" mass="17430">MGLITHIVSFKYKDDTSDAQRHLVASSFLALQDQCHLEGNPYLTVTGGKDNSPEGLAKGFQVRSCSFERGPPRRRSPSLRSSQQHAWVVTFETADARDYYTFKDPAHIKFKDLALPFVAEVFVFDFEQGVFCSSRLPPSARHPRSVLSDGRPQKP</sequence>
<dbReference type="InterPro" id="IPR011008">
    <property type="entry name" value="Dimeric_a/b-barrel"/>
</dbReference>
<keyword evidence="3" id="KW-1185">Reference proteome</keyword>
<organism evidence="2 3">
    <name type="scientific">Sporidiobolus salmonicolor</name>
    <name type="common">Yeast-like fungus</name>
    <name type="synonym">Sporobolomyces salmonicolor</name>
    <dbReference type="NCBI Taxonomy" id="5005"/>
    <lineage>
        <taxon>Eukaryota</taxon>
        <taxon>Fungi</taxon>
        <taxon>Dikarya</taxon>
        <taxon>Basidiomycota</taxon>
        <taxon>Pucciniomycotina</taxon>
        <taxon>Microbotryomycetes</taxon>
        <taxon>Sporidiobolales</taxon>
        <taxon>Sporidiobolaceae</taxon>
        <taxon>Sporobolomyces</taxon>
    </lineage>
</organism>
<dbReference type="Pfam" id="PF07876">
    <property type="entry name" value="Dabb"/>
    <property type="match status" value="1"/>
</dbReference>
<dbReference type="OrthoDB" id="1601230at2759"/>
<evidence type="ECO:0000313" key="3">
    <source>
        <dbReference type="Proteomes" id="UP000243876"/>
    </source>
</evidence>
<dbReference type="SMART" id="SM00886">
    <property type="entry name" value="Dabb"/>
    <property type="match status" value="1"/>
</dbReference>
<dbReference type="PROSITE" id="PS51502">
    <property type="entry name" value="S_R_A_B_BARREL"/>
    <property type="match status" value="1"/>
</dbReference>
<dbReference type="InterPro" id="IPR013097">
    <property type="entry name" value="Dabb"/>
</dbReference>
<proteinExistence type="predicted"/>
<accession>A0A0D6ET99</accession>
<dbReference type="EMBL" id="CENE01000036">
    <property type="protein sequence ID" value="CEQ42800.1"/>
    <property type="molecule type" value="Genomic_DNA"/>
</dbReference>
<feature type="non-terminal residue" evidence="2">
    <location>
        <position position="1"/>
    </location>
</feature>
<dbReference type="Proteomes" id="UP000243876">
    <property type="component" value="Unassembled WGS sequence"/>
</dbReference>
<dbReference type="SUPFAM" id="SSF54909">
    <property type="entry name" value="Dimeric alpha+beta barrel"/>
    <property type="match status" value="1"/>
</dbReference>
<evidence type="ECO:0000313" key="2">
    <source>
        <dbReference type="EMBL" id="CEQ42800.1"/>
    </source>
</evidence>
<dbReference type="AlphaFoldDB" id="A0A0D6ET99"/>
<dbReference type="Gene3D" id="3.30.70.100">
    <property type="match status" value="2"/>
</dbReference>
<protein>
    <submittedName>
        <fullName evidence="2">SPOSA6832_04659-mRNA-1:cds</fullName>
    </submittedName>
</protein>
<evidence type="ECO:0000259" key="1">
    <source>
        <dbReference type="PROSITE" id="PS51502"/>
    </source>
</evidence>
<reference evidence="3" key="1">
    <citation type="submission" date="2015-02" db="EMBL/GenBank/DDBJ databases">
        <authorList>
            <person name="Gon?alves P."/>
        </authorList>
    </citation>
    <scope>NUCLEOTIDE SEQUENCE [LARGE SCALE GENOMIC DNA]</scope>
</reference>
<gene>
    <name evidence="2" type="primary">SPOSA6832_04659</name>
</gene>
<feature type="domain" description="Stress-response A/B barrel" evidence="1">
    <location>
        <begin position="4"/>
        <end position="126"/>
    </location>
</feature>